<dbReference type="EMBL" id="FWEW01003793">
    <property type="protein sequence ID" value="SLM41162.1"/>
    <property type="molecule type" value="Genomic_DNA"/>
</dbReference>
<feature type="compositionally biased region" description="Low complexity" evidence="1">
    <location>
        <begin position="203"/>
        <end position="215"/>
    </location>
</feature>
<sequence length="701" mass="78078">MAEIGALASIVQVAGAGVSLSMALHKLGSTMAKAGDEIHSISRGISLFSMMLKQVSLAIKEADSVHSQTAVETAREIASQCTVVFDEIQAMVDRCQTRDASGYVKVPNFLQRFKWCFRKGRVEYLMASLDSLKLSLSVMIQVLHLGKTMALRPGSGPSTMREQEIYRGRLEVQNMVITRYYSVAQLHQLERALEASPDQGDTESLPPYESQPSSPQEDRLMIGFPKPDIPQSNAIIRMPTGPLTEIDESIPQTAETSEQILTTSAWVVNSLIEKWTRLPHPETPLTPVAPQSGYGSFREERQYAPDYPSYANEELAQTTPKDNGSGMPRDIGLSGVMHEQRQQPLEYYYYARDGAPSVSPGENGLMNNTRDAGPVNKGDAGLGGVVREQRQQPPEPNHYARELAPPFNPRDSGTPGNMRDIGPLSTRDVGLINTQAEGQGRYIEDRRRLYLEDGKPRSRRSKKDRNYAQPHVESDSDDSEESRHRKKSKSPRHSHRVLESDEDSSTSDSESEEERAEREERERRRHNHRSSGEYNRKDSEPNRGSFSRPPERPPFRHPNTMPNLHGYPNPLGQPKINYGGPPSPMLQPIPIPNAQHPYRTDSVPSPVVSPSGYPQHPPLQGHRSYPGPVQYPQQQHLRPPPPPDQHHQRPSSPNKRNSSRHQSRDKYESSASEKKQAVKAGAKAAGWAAGLATLLEGLDGL</sequence>
<evidence type="ECO:0000313" key="3">
    <source>
        <dbReference type="Proteomes" id="UP000192927"/>
    </source>
</evidence>
<feature type="compositionally biased region" description="Basic and acidic residues" evidence="1">
    <location>
        <begin position="442"/>
        <end position="456"/>
    </location>
</feature>
<dbReference type="Proteomes" id="UP000192927">
    <property type="component" value="Unassembled WGS sequence"/>
</dbReference>
<feature type="region of interest" description="Disordered" evidence="1">
    <location>
        <begin position="361"/>
        <end position="685"/>
    </location>
</feature>
<dbReference type="PANTHER" id="PTHR36167">
    <property type="entry name" value="C2H2 FINGER DOMAIN TRANSCRIPTION FACTOR (EUROFUNG)-RELATED"/>
    <property type="match status" value="1"/>
</dbReference>
<proteinExistence type="predicted"/>
<feature type="compositionally biased region" description="Acidic residues" evidence="1">
    <location>
        <begin position="500"/>
        <end position="514"/>
    </location>
</feature>
<dbReference type="GO" id="GO:0006355">
    <property type="term" value="P:regulation of DNA-templated transcription"/>
    <property type="evidence" value="ECO:0007669"/>
    <property type="project" value="InterPro"/>
</dbReference>
<dbReference type="AlphaFoldDB" id="A0A1W5DE13"/>
<evidence type="ECO:0000256" key="1">
    <source>
        <dbReference type="SAM" id="MobiDB-lite"/>
    </source>
</evidence>
<feature type="compositionally biased region" description="Low complexity" evidence="1">
    <location>
        <begin position="602"/>
        <end position="611"/>
    </location>
</feature>
<feature type="compositionally biased region" description="Pro residues" evidence="1">
    <location>
        <begin position="581"/>
        <end position="591"/>
    </location>
</feature>
<accession>A0A1W5DE13</accession>
<keyword evidence="3" id="KW-1185">Reference proteome</keyword>
<organism evidence="2 3">
    <name type="scientific">Lasallia pustulata</name>
    <dbReference type="NCBI Taxonomy" id="136370"/>
    <lineage>
        <taxon>Eukaryota</taxon>
        <taxon>Fungi</taxon>
        <taxon>Dikarya</taxon>
        <taxon>Ascomycota</taxon>
        <taxon>Pezizomycotina</taxon>
        <taxon>Lecanoromycetes</taxon>
        <taxon>OSLEUM clade</taxon>
        <taxon>Umbilicariomycetidae</taxon>
        <taxon>Umbilicariales</taxon>
        <taxon>Umbilicariaceae</taxon>
        <taxon>Lasallia</taxon>
    </lineage>
</organism>
<feature type="compositionally biased region" description="Basic and acidic residues" evidence="1">
    <location>
        <begin position="530"/>
        <end position="541"/>
    </location>
</feature>
<feature type="region of interest" description="Disordered" evidence="1">
    <location>
        <begin position="194"/>
        <end position="226"/>
    </location>
</feature>
<protein>
    <recommendedName>
        <fullName evidence="4">Fungal N-terminal domain-containing protein</fullName>
    </recommendedName>
</protein>
<name>A0A1W5DE13_9LECA</name>
<feature type="compositionally biased region" description="Basic residues" evidence="1">
    <location>
        <begin position="484"/>
        <end position="495"/>
    </location>
</feature>
<evidence type="ECO:0008006" key="4">
    <source>
        <dbReference type="Google" id="ProtNLM"/>
    </source>
</evidence>
<feature type="compositionally biased region" description="Basic and acidic residues" evidence="1">
    <location>
        <begin position="662"/>
        <end position="676"/>
    </location>
</feature>
<reference evidence="3" key="1">
    <citation type="submission" date="2017-03" db="EMBL/GenBank/DDBJ databases">
        <authorList>
            <person name="Sharma R."/>
            <person name="Thines M."/>
        </authorList>
    </citation>
    <scope>NUCLEOTIDE SEQUENCE [LARGE SCALE GENOMIC DNA]</scope>
</reference>
<evidence type="ECO:0000313" key="2">
    <source>
        <dbReference type="EMBL" id="SLM41162.1"/>
    </source>
</evidence>
<dbReference type="PANTHER" id="PTHR36167:SF4">
    <property type="entry name" value="FUNGAL N-TERMINAL DOMAIN-CONTAINING PROTEIN"/>
    <property type="match status" value="1"/>
</dbReference>
<dbReference type="InterPro" id="IPR039327">
    <property type="entry name" value="CON7-like"/>
</dbReference>